<keyword evidence="13" id="KW-1185">Reference proteome</keyword>
<dbReference type="EnsemblMetazoa" id="XM_022794149">
    <property type="protein sequence ID" value="XP_022649884"/>
    <property type="gene ID" value="LOC111245593"/>
</dbReference>
<dbReference type="InterPro" id="IPR030391">
    <property type="entry name" value="MeTrfase_TrmA_CS"/>
</dbReference>
<evidence type="ECO:0000313" key="12">
    <source>
        <dbReference type="EnsemblMetazoa" id="XP_022649883"/>
    </source>
</evidence>
<dbReference type="Gene3D" id="3.40.50.150">
    <property type="entry name" value="Vaccinia Virus protein VP39"/>
    <property type="match status" value="1"/>
</dbReference>
<feature type="compositionally biased region" description="Basic and acidic residues" evidence="10">
    <location>
        <begin position="1"/>
        <end position="10"/>
    </location>
</feature>
<dbReference type="GO" id="GO:0009451">
    <property type="term" value="P:RNA modification"/>
    <property type="evidence" value="ECO:0007669"/>
    <property type="project" value="UniProtKB-ARBA"/>
</dbReference>
<dbReference type="GO" id="GO:0003723">
    <property type="term" value="F:RNA binding"/>
    <property type="evidence" value="ECO:0007669"/>
    <property type="project" value="UniProtKB-UniRule"/>
</dbReference>
<keyword evidence="1 8" id="KW-0489">Methyltransferase</keyword>
<feature type="compositionally biased region" description="Polar residues" evidence="10">
    <location>
        <begin position="12"/>
        <end position="36"/>
    </location>
</feature>
<dbReference type="GO" id="GO:0032259">
    <property type="term" value="P:methylation"/>
    <property type="evidence" value="ECO:0007669"/>
    <property type="project" value="UniProtKB-KW"/>
</dbReference>
<comment type="catalytic activity">
    <reaction evidence="6">
        <text>uridine(54) in tRNA + S-adenosyl-L-methionine = 5-methyluridine(54) in tRNA + S-adenosyl-L-homocysteine + H(+)</text>
        <dbReference type="Rhea" id="RHEA:42712"/>
        <dbReference type="Rhea" id="RHEA-COMP:10167"/>
        <dbReference type="Rhea" id="RHEA-COMP:10193"/>
        <dbReference type="ChEBI" id="CHEBI:15378"/>
        <dbReference type="ChEBI" id="CHEBI:57856"/>
        <dbReference type="ChEBI" id="CHEBI:59789"/>
        <dbReference type="ChEBI" id="CHEBI:65315"/>
        <dbReference type="ChEBI" id="CHEBI:74447"/>
        <dbReference type="EC" id="2.1.1.35"/>
    </reaction>
    <physiologicalReaction direction="left-to-right" evidence="6">
        <dbReference type="Rhea" id="RHEA:42713"/>
    </physiologicalReaction>
</comment>
<dbReference type="InterPro" id="IPR029063">
    <property type="entry name" value="SAM-dependent_MTases_sf"/>
</dbReference>
<sequence>MGDSSADHAVSKSASGYETQDSGASSSELIPQSVDQKPNIVADGSTSTEENIVTIDYRTGIKSADKKETLDEYSYIHRNNFTSEIFKIEVGNLPFFMTPSDFKKVLTKRLGLQPHKIKMFKISRSQFAFVTFRNEESRDSAIKALDGYRYKQTIFKAGLAKPRADPVQKAKKRSAEECGNASPKKKSMLDIIIPWHSLNYEEQLRRKQEYIEKLLIKLDVDLSRQQNKDFNDTVRALKKVTGRKTICNICEICRSPRTEHYRNKNEFTPGRDGNGAIVVGFRMSSYKKGSIEVGGVTETMKHVPPLAVKVARLFEEFLRACGDSRPPYNAEEEKGYWRQLTVRTSERNQCMAILIMHPQNLSPQEIQEDIKKLKVLYETKLKSTVTSFYFQLFDKKGNDYPFELLGGNTVIEEDLLGLTFEISPPSFFQVNTKGAETLYDRVANLANISKNTTVLDLFCGTGSIGLSLASRAKRIIGAEIVPEAVTNAKKVATRHGITNAEFITGKAEDVLSLALSKLGNEEHTIAIVDPPRQGVHNRVVKLLRSNPNISSVVYIACNPNAAMQNILDFCKASSNSYRGEPFIPTNAQPVDMFPHTPHTELIITMKRLDLVKLEIEELIKANEALKPNVLDEF</sequence>
<organism evidence="12 13">
    <name type="scientific">Varroa destructor</name>
    <name type="common">Honeybee mite</name>
    <dbReference type="NCBI Taxonomy" id="109461"/>
    <lineage>
        <taxon>Eukaryota</taxon>
        <taxon>Metazoa</taxon>
        <taxon>Ecdysozoa</taxon>
        <taxon>Arthropoda</taxon>
        <taxon>Chelicerata</taxon>
        <taxon>Arachnida</taxon>
        <taxon>Acari</taxon>
        <taxon>Parasitiformes</taxon>
        <taxon>Mesostigmata</taxon>
        <taxon>Gamasina</taxon>
        <taxon>Dermanyssoidea</taxon>
        <taxon>Varroidae</taxon>
        <taxon>Varroa</taxon>
    </lineage>
</organism>
<dbReference type="PROSITE" id="PS01230">
    <property type="entry name" value="TRMA_1"/>
    <property type="match status" value="1"/>
</dbReference>
<dbReference type="OrthoDB" id="10250660at2759"/>
<dbReference type="Proteomes" id="UP000594260">
    <property type="component" value="Unplaced"/>
</dbReference>
<dbReference type="KEGG" id="vde:111245593"/>
<evidence type="ECO:0000256" key="3">
    <source>
        <dbReference type="ARBA" id="ARBA00022691"/>
    </source>
</evidence>
<protein>
    <recommendedName>
        <fullName evidence="5">tRNA (uracil(54)-C(5))-methyltransferase</fullName>
        <ecNumber evidence="5">2.1.1.35</ecNumber>
    </recommendedName>
</protein>
<dbReference type="InterPro" id="IPR035979">
    <property type="entry name" value="RBD_domain_sf"/>
</dbReference>
<evidence type="ECO:0000256" key="5">
    <source>
        <dbReference type="ARBA" id="ARBA00033763"/>
    </source>
</evidence>
<accession>A0A7M7JCG4</accession>
<dbReference type="CDD" id="cd02440">
    <property type="entry name" value="AdoMet_MTases"/>
    <property type="match status" value="1"/>
</dbReference>
<dbReference type="PROSITE" id="PS50102">
    <property type="entry name" value="RRM"/>
    <property type="match status" value="1"/>
</dbReference>
<comment type="similarity">
    <text evidence="8">Belongs to the class I-like SAM-binding methyltransferase superfamily. RNA M5U methyltransferase family.</text>
</comment>
<dbReference type="EnsemblMetazoa" id="XM_022794148">
    <property type="protein sequence ID" value="XP_022649883"/>
    <property type="gene ID" value="LOC111245593"/>
</dbReference>
<dbReference type="OMA" id="TPLWNMP"/>
<reference evidence="12" key="1">
    <citation type="submission" date="2021-01" db="UniProtKB">
        <authorList>
            <consortium name="EnsemblMetazoa"/>
        </authorList>
    </citation>
    <scope>IDENTIFICATION</scope>
</reference>
<dbReference type="PANTHER" id="PTHR45904:SF2">
    <property type="entry name" value="TRNA (URACIL-5-)-METHYLTRANSFERASE HOMOLOG A"/>
    <property type="match status" value="1"/>
</dbReference>
<feature type="domain" description="RRM" evidence="11">
    <location>
        <begin position="86"/>
        <end position="162"/>
    </location>
</feature>
<evidence type="ECO:0000256" key="10">
    <source>
        <dbReference type="SAM" id="MobiDB-lite"/>
    </source>
</evidence>
<evidence type="ECO:0000256" key="2">
    <source>
        <dbReference type="ARBA" id="ARBA00022679"/>
    </source>
</evidence>
<dbReference type="PROSITE" id="PS51687">
    <property type="entry name" value="SAM_MT_RNA_M5U"/>
    <property type="match status" value="1"/>
</dbReference>
<evidence type="ECO:0000313" key="13">
    <source>
        <dbReference type="Proteomes" id="UP000594260"/>
    </source>
</evidence>
<evidence type="ECO:0000256" key="8">
    <source>
        <dbReference type="PROSITE-ProRule" id="PRU01024"/>
    </source>
</evidence>
<dbReference type="EC" id="2.1.1.35" evidence="5"/>
<dbReference type="InterPro" id="IPR010280">
    <property type="entry name" value="U5_MeTrfase_fam"/>
</dbReference>
<dbReference type="AlphaFoldDB" id="A0A7M7JCG4"/>
<evidence type="ECO:0000256" key="7">
    <source>
        <dbReference type="PROSITE-ProRule" id="PRU00176"/>
    </source>
</evidence>
<feature type="binding site" evidence="8">
    <location>
        <position position="479"/>
    </location>
    <ligand>
        <name>S-adenosyl-L-methionine</name>
        <dbReference type="ChEBI" id="CHEBI:59789"/>
    </ligand>
</feature>
<feature type="region of interest" description="Disordered" evidence="10">
    <location>
        <begin position="1"/>
        <end position="45"/>
    </location>
</feature>
<dbReference type="InterPro" id="IPR045850">
    <property type="entry name" value="TRM2_met"/>
</dbReference>
<dbReference type="InParanoid" id="A0A7M7JCG4"/>
<name>A0A7M7JCG4_VARDE</name>
<dbReference type="PROSITE" id="PS01231">
    <property type="entry name" value="TRMA_2"/>
    <property type="match status" value="1"/>
</dbReference>
<feature type="binding site" evidence="8">
    <location>
        <position position="529"/>
    </location>
    <ligand>
        <name>S-adenosyl-L-methionine</name>
        <dbReference type="ChEBI" id="CHEBI:59789"/>
    </ligand>
</feature>
<dbReference type="Pfam" id="PF05958">
    <property type="entry name" value="tRNA_U5-meth_tr"/>
    <property type="match status" value="1"/>
</dbReference>
<dbReference type="GO" id="GO:0006396">
    <property type="term" value="P:RNA processing"/>
    <property type="evidence" value="ECO:0007669"/>
    <property type="project" value="InterPro"/>
</dbReference>
<dbReference type="RefSeq" id="XP_022649884.1">
    <property type="nucleotide sequence ID" value="XM_022794149.1"/>
</dbReference>
<dbReference type="RefSeq" id="XP_022649883.1">
    <property type="nucleotide sequence ID" value="XM_022794148.1"/>
</dbReference>
<evidence type="ECO:0000259" key="11">
    <source>
        <dbReference type="PROSITE" id="PS50102"/>
    </source>
</evidence>
<evidence type="ECO:0000256" key="6">
    <source>
        <dbReference type="ARBA" id="ARBA00047278"/>
    </source>
</evidence>
<feature type="binding site" evidence="8">
    <location>
        <position position="429"/>
    </location>
    <ligand>
        <name>S-adenosyl-L-methionine</name>
        <dbReference type="ChEBI" id="CHEBI:59789"/>
    </ligand>
</feature>
<dbReference type="SUPFAM" id="SSF54928">
    <property type="entry name" value="RNA-binding domain, RBD"/>
    <property type="match status" value="1"/>
</dbReference>
<dbReference type="GeneID" id="111245593"/>
<keyword evidence="3 8" id="KW-0949">S-adenosyl-L-methionine</keyword>
<dbReference type="SMART" id="SM00360">
    <property type="entry name" value="RRM"/>
    <property type="match status" value="1"/>
</dbReference>
<dbReference type="Pfam" id="PF00076">
    <property type="entry name" value="RRM_1"/>
    <property type="match status" value="1"/>
</dbReference>
<evidence type="ECO:0000256" key="4">
    <source>
        <dbReference type="ARBA" id="ARBA00022884"/>
    </source>
</evidence>
<dbReference type="SUPFAM" id="SSF53335">
    <property type="entry name" value="S-adenosyl-L-methionine-dependent methyltransferases"/>
    <property type="match status" value="1"/>
</dbReference>
<dbReference type="Gene3D" id="2.40.50.1070">
    <property type="match status" value="1"/>
</dbReference>
<feature type="binding site" evidence="8">
    <location>
        <position position="458"/>
    </location>
    <ligand>
        <name>S-adenosyl-L-methionine</name>
        <dbReference type="ChEBI" id="CHEBI:59789"/>
    </ligand>
</feature>
<keyword evidence="4 7" id="KW-0694">RNA-binding</keyword>
<evidence type="ECO:0000256" key="9">
    <source>
        <dbReference type="PROSITE-ProRule" id="PRU10015"/>
    </source>
</evidence>
<dbReference type="InterPro" id="IPR030390">
    <property type="entry name" value="MeTrfase_TrmA_AS"/>
</dbReference>
<dbReference type="InterPro" id="IPR012677">
    <property type="entry name" value="Nucleotide-bd_a/b_plait_sf"/>
</dbReference>
<dbReference type="GO" id="GO:0030697">
    <property type="term" value="F:tRNA (uracil(54)-C5)-methyltransferase activity, S-adenosyl methionine-dependent"/>
    <property type="evidence" value="ECO:0007669"/>
    <property type="project" value="UniProtKB-EC"/>
</dbReference>
<dbReference type="PANTHER" id="PTHR45904">
    <property type="entry name" value="TRNA (URACIL-5-)-METHYLTRANSFERASE"/>
    <property type="match status" value="1"/>
</dbReference>
<feature type="active site" evidence="9">
    <location>
        <position position="557"/>
    </location>
</feature>
<dbReference type="InterPro" id="IPR000504">
    <property type="entry name" value="RRM_dom"/>
</dbReference>
<proteinExistence type="inferred from homology"/>
<dbReference type="Gene3D" id="3.30.70.330">
    <property type="match status" value="1"/>
</dbReference>
<keyword evidence="2 8" id="KW-0808">Transferase</keyword>
<dbReference type="FunCoup" id="A0A7M7JCG4">
    <property type="interactions" value="1674"/>
</dbReference>
<feature type="active site" description="Nucleophile" evidence="8">
    <location>
        <position position="557"/>
    </location>
</feature>
<evidence type="ECO:0000256" key="1">
    <source>
        <dbReference type="ARBA" id="ARBA00022603"/>
    </source>
</evidence>